<comment type="caution">
    <text evidence="1">The sequence shown here is derived from an EMBL/GenBank/DDBJ whole genome shotgun (WGS) entry which is preliminary data.</text>
</comment>
<organism evidence="1 2">
    <name type="scientific">Lactuca sativa</name>
    <name type="common">Garden lettuce</name>
    <dbReference type="NCBI Taxonomy" id="4236"/>
    <lineage>
        <taxon>Eukaryota</taxon>
        <taxon>Viridiplantae</taxon>
        <taxon>Streptophyta</taxon>
        <taxon>Embryophyta</taxon>
        <taxon>Tracheophyta</taxon>
        <taxon>Spermatophyta</taxon>
        <taxon>Magnoliopsida</taxon>
        <taxon>eudicotyledons</taxon>
        <taxon>Gunneridae</taxon>
        <taxon>Pentapetalae</taxon>
        <taxon>asterids</taxon>
        <taxon>campanulids</taxon>
        <taxon>Asterales</taxon>
        <taxon>Asteraceae</taxon>
        <taxon>Cichorioideae</taxon>
        <taxon>Cichorieae</taxon>
        <taxon>Lactucinae</taxon>
        <taxon>Lactuca</taxon>
    </lineage>
</organism>
<evidence type="ECO:0000313" key="2">
    <source>
        <dbReference type="Proteomes" id="UP000235145"/>
    </source>
</evidence>
<gene>
    <name evidence="1" type="ORF">LSAT_V11C100015550</name>
</gene>
<evidence type="ECO:0000313" key="1">
    <source>
        <dbReference type="EMBL" id="KAJ0225750.1"/>
    </source>
</evidence>
<dbReference type="GO" id="GO:0007051">
    <property type="term" value="P:spindle organization"/>
    <property type="evidence" value="ECO:0007669"/>
    <property type="project" value="InterPro"/>
</dbReference>
<dbReference type="InterPro" id="IPR045110">
    <property type="entry name" value="XMAP215"/>
</dbReference>
<sequence>MKGDDGVLRLGIRRAIQATVSSWQQLMLFLDNSKHSGVPAKGSKPEPLTSVQDINIQSQTLLNVKDSNKDERERIVVRMLKFEELRLEQIQDLENDLMKCFKEDLHSRLLSTDFKKQVDGIKMLQKALPAIANEIIEVLDILLKGFVLRFYESNTSCLLKLYGFIMCISATSTRAFKSVLQGMLLSSEGEKLN</sequence>
<dbReference type="GO" id="GO:0046785">
    <property type="term" value="P:microtubule polymerization"/>
    <property type="evidence" value="ECO:0007669"/>
    <property type="project" value="InterPro"/>
</dbReference>
<accession>A0A9R1WN29</accession>
<dbReference type="PANTHER" id="PTHR12609">
    <property type="entry name" value="MICROTUBULE ASSOCIATED PROTEIN XMAP215"/>
    <property type="match status" value="1"/>
</dbReference>
<reference evidence="1 2" key="1">
    <citation type="journal article" date="2017" name="Nat. Commun.">
        <title>Genome assembly with in vitro proximity ligation data and whole-genome triplication in lettuce.</title>
        <authorList>
            <person name="Reyes-Chin-Wo S."/>
            <person name="Wang Z."/>
            <person name="Yang X."/>
            <person name="Kozik A."/>
            <person name="Arikit S."/>
            <person name="Song C."/>
            <person name="Xia L."/>
            <person name="Froenicke L."/>
            <person name="Lavelle D.O."/>
            <person name="Truco M.J."/>
            <person name="Xia R."/>
            <person name="Zhu S."/>
            <person name="Xu C."/>
            <person name="Xu H."/>
            <person name="Xu X."/>
            <person name="Cox K."/>
            <person name="Korf I."/>
            <person name="Meyers B.C."/>
            <person name="Michelmore R.W."/>
        </authorList>
    </citation>
    <scope>NUCLEOTIDE SEQUENCE [LARGE SCALE GENOMIC DNA]</scope>
    <source>
        <strain evidence="2">cv. Salinas</strain>
        <tissue evidence="1">Seedlings</tissue>
    </source>
</reference>
<dbReference type="GO" id="GO:0051010">
    <property type="term" value="F:microtubule plus-end binding"/>
    <property type="evidence" value="ECO:0007669"/>
    <property type="project" value="InterPro"/>
</dbReference>
<dbReference type="Gene3D" id="1.25.10.10">
    <property type="entry name" value="Leucine-rich Repeat Variant"/>
    <property type="match status" value="1"/>
</dbReference>
<proteinExistence type="predicted"/>
<keyword evidence="2" id="KW-1185">Reference proteome</keyword>
<dbReference type="AlphaFoldDB" id="A0A9R1WN29"/>
<protein>
    <submittedName>
        <fullName evidence="1">Uncharacterized protein</fullName>
    </submittedName>
</protein>
<name>A0A9R1WN29_LACSA</name>
<dbReference type="Proteomes" id="UP000235145">
    <property type="component" value="Unassembled WGS sequence"/>
</dbReference>
<dbReference type="InterPro" id="IPR011989">
    <property type="entry name" value="ARM-like"/>
</dbReference>
<dbReference type="GO" id="GO:0030951">
    <property type="term" value="P:establishment or maintenance of microtubule cytoskeleton polarity"/>
    <property type="evidence" value="ECO:0007669"/>
    <property type="project" value="InterPro"/>
</dbReference>
<dbReference type="EMBL" id="NBSK02000001">
    <property type="protein sequence ID" value="KAJ0225750.1"/>
    <property type="molecule type" value="Genomic_DNA"/>
</dbReference>
<dbReference type="GO" id="GO:0061863">
    <property type="term" value="F:microtubule plus end polymerase"/>
    <property type="evidence" value="ECO:0007669"/>
    <property type="project" value="InterPro"/>
</dbReference>